<keyword evidence="2" id="KW-1185">Reference proteome</keyword>
<gene>
    <name evidence="1" type="ORF">L596_010246</name>
</gene>
<reference evidence="1 2" key="2">
    <citation type="journal article" date="2019" name="G3 (Bethesda)">
        <title>Hybrid Assembly of the Genome of the Entomopathogenic Nematode Steinernema carpocapsae Identifies the X-Chromosome.</title>
        <authorList>
            <person name="Serra L."/>
            <person name="Macchietto M."/>
            <person name="Macias-Munoz A."/>
            <person name="McGill C.J."/>
            <person name="Rodriguez I.M."/>
            <person name="Rodriguez B."/>
            <person name="Murad R."/>
            <person name="Mortazavi A."/>
        </authorList>
    </citation>
    <scope>NUCLEOTIDE SEQUENCE [LARGE SCALE GENOMIC DNA]</scope>
    <source>
        <strain evidence="1 2">ALL</strain>
    </source>
</reference>
<name>A0A4U5PII0_STECR</name>
<organism evidence="1 2">
    <name type="scientific">Steinernema carpocapsae</name>
    <name type="common">Entomopathogenic nematode</name>
    <dbReference type="NCBI Taxonomy" id="34508"/>
    <lineage>
        <taxon>Eukaryota</taxon>
        <taxon>Metazoa</taxon>
        <taxon>Ecdysozoa</taxon>
        <taxon>Nematoda</taxon>
        <taxon>Chromadorea</taxon>
        <taxon>Rhabditida</taxon>
        <taxon>Tylenchina</taxon>
        <taxon>Panagrolaimomorpha</taxon>
        <taxon>Strongyloidoidea</taxon>
        <taxon>Steinernematidae</taxon>
        <taxon>Steinernema</taxon>
    </lineage>
</organism>
<sequence>MLILEYVYEEYHLRYTQITKIQIDASINTLDQDWKLENIKRNLAFFKDLIKDGVALNLDQVCIMFSFKMDASKETKNALAAEIIKQTEFLWKRAARSLHIRIFYSWDKDFSAFQPVLDYHKARASSVCVF</sequence>
<proteinExistence type="predicted"/>
<accession>A0A4U5PII0</accession>
<evidence type="ECO:0000313" key="1">
    <source>
        <dbReference type="EMBL" id="TKR96191.1"/>
    </source>
</evidence>
<protein>
    <submittedName>
        <fullName evidence="1">Uncharacterized protein</fullName>
    </submittedName>
</protein>
<dbReference type="EMBL" id="AZBU02000002">
    <property type="protein sequence ID" value="TKR96191.1"/>
    <property type="molecule type" value="Genomic_DNA"/>
</dbReference>
<dbReference type="AlphaFoldDB" id="A0A4U5PII0"/>
<reference evidence="1 2" key="1">
    <citation type="journal article" date="2015" name="Genome Biol.">
        <title>Comparative genomics of Steinernema reveals deeply conserved gene regulatory networks.</title>
        <authorList>
            <person name="Dillman A.R."/>
            <person name="Macchietto M."/>
            <person name="Porter C.F."/>
            <person name="Rogers A."/>
            <person name="Williams B."/>
            <person name="Antoshechkin I."/>
            <person name="Lee M.M."/>
            <person name="Goodwin Z."/>
            <person name="Lu X."/>
            <person name="Lewis E.E."/>
            <person name="Goodrich-Blair H."/>
            <person name="Stock S.P."/>
            <person name="Adams B.J."/>
            <person name="Sternberg P.W."/>
            <person name="Mortazavi A."/>
        </authorList>
    </citation>
    <scope>NUCLEOTIDE SEQUENCE [LARGE SCALE GENOMIC DNA]</scope>
    <source>
        <strain evidence="1 2">ALL</strain>
    </source>
</reference>
<dbReference type="Proteomes" id="UP000298663">
    <property type="component" value="Unassembled WGS sequence"/>
</dbReference>
<evidence type="ECO:0000313" key="2">
    <source>
        <dbReference type="Proteomes" id="UP000298663"/>
    </source>
</evidence>
<comment type="caution">
    <text evidence="1">The sequence shown here is derived from an EMBL/GenBank/DDBJ whole genome shotgun (WGS) entry which is preliminary data.</text>
</comment>